<comment type="caution">
    <text evidence="2">The sequence shown here is derived from an EMBL/GenBank/DDBJ whole genome shotgun (WGS) entry which is preliminary data.</text>
</comment>
<dbReference type="Proteomes" id="UP000499080">
    <property type="component" value="Unassembled WGS sequence"/>
</dbReference>
<proteinExistence type="predicted"/>
<organism evidence="2 3">
    <name type="scientific">Araneus ventricosus</name>
    <name type="common">Orbweaver spider</name>
    <name type="synonym">Epeira ventricosa</name>
    <dbReference type="NCBI Taxonomy" id="182803"/>
    <lineage>
        <taxon>Eukaryota</taxon>
        <taxon>Metazoa</taxon>
        <taxon>Ecdysozoa</taxon>
        <taxon>Arthropoda</taxon>
        <taxon>Chelicerata</taxon>
        <taxon>Arachnida</taxon>
        <taxon>Araneae</taxon>
        <taxon>Araneomorphae</taxon>
        <taxon>Entelegynae</taxon>
        <taxon>Araneoidea</taxon>
        <taxon>Araneidae</taxon>
        <taxon>Araneus</taxon>
    </lineage>
</organism>
<name>A0A4Y2QE52_ARAVE</name>
<evidence type="ECO:0000313" key="3">
    <source>
        <dbReference type="Proteomes" id="UP000499080"/>
    </source>
</evidence>
<dbReference type="EMBL" id="BGPR01013587">
    <property type="protein sequence ID" value="GBN61313.1"/>
    <property type="molecule type" value="Genomic_DNA"/>
</dbReference>
<dbReference type="AlphaFoldDB" id="A0A4Y2QE52"/>
<accession>A0A4Y2QE52</accession>
<gene>
    <name evidence="2" type="ORF">AVEN_267103_1</name>
</gene>
<protein>
    <submittedName>
        <fullName evidence="2">Uncharacterized protein</fullName>
    </submittedName>
</protein>
<evidence type="ECO:0000256" key="1">
    <source>
        <dbReference type="SAM" id="MobiDB-lite"/>
    </source>
</evidence>
<reference evidence="2 3" key="1">
    <citation type="journal article" date="2019" name="Sci. Rep.">
        <title>Orb-weaving spider Araneus ventricosus genome elucidates the spidroin gene catalogue.</title>
        <authorList>
            <person name="Kono N."/>
            <person name="Nakamura H."/>
            <person name="Ohtoshi R."/>
            <person name="Moran D.A.P."/>
            <person name="Shinohara A."/>
            <person name="Yoshida Y."/>
            <person name="Fujiwara M."/>
            <person name="Mori M."/>
            <person name="Tomita M."/>
            <person name="Arakawa K."/>
        </authorList>
    </citation>
    <scope>NUCLEOTIDE SEQUENCE [LARGE SCALE GENOMIC DNA]</scope>
</reference>
<feature type="compositionally biased region" description="Polar residues" evidence="1">
    <location>
        <begin position="86"/>
        <end position="119"/>
    </location>
</feature>
<keyword evidence="3" id="KW-1185">Reference proteome</keyword>
<feature type="compositionally biased region" description="Basic and acidic residues" evidence="1">
    <location>
        <begin position="70"/>
        <end position="79"/>
    </location>
</feature>
<feature type="region of interest" description="Disordered" evidence="1">
    <location>
        <begin position="70"/>
        <end position="119"/>
    </location>
</feature>
<dbReference type="OrthoDB" id="6782793at2759"/>
<sequence length="146" mass="16863">MQSFRDEMQQKLYDICRCNFDICRCKKVDKVSKAERVFLNDQRSSRIMNIGGLDVKEIRRIRKREQRCIDPESRSRNCPEDVGNTFDLSSNENHQTPKPARSLSTQSEQRNNSSIETEVGSNVATSKSAVCQNLILYPKVAVEFDR</sequence>
<evidence type="ECO:0000313" key="2">
    <source>
        <dbReference type="EMBL" id="GBN61313.1"/>
    </source>
</evidence>